<keyword evidence="2" id="KW-1133">Transmembrane helix</keyword>
<accession>A0A937XD30</accession>
<comment type="caution">
    <text evidence="3">The sequence shown here is derived from an EMBL/GenBank/DDBJ whole genome shotgun (WGS) entry which is preliminary data.</text>
</comment>
<dbReference type="PANTHER" id="PTHR35024:SF4">
    <property type="entry name" value="POLYMER-FORMING CYTOSKELETAL PROTEIN"/>
    <property type="match status" value="1"/>
</dbReference>
<feature type="transmembrane region" description="Helical" evidence="2">
    <location>
        <begin position="270"/>
        <end position="293"/>
    </location>
</feature>
<dbReference type="EMBL" id="VGIR01000015">
    <property type="protein sequence ID" value="MBM3330962.1"/>
    <property type="molecule type" value="Genomic_DNA"/>
</dbReference>
<name>A0A937XD30_UNCW3</name>
<feature type="transmembrane region" description="Helical" evidence="2">
    <location>
        <begin position="340"/>
        <end position="362"/>
    </location>
</feature>
<evidence type="ECO:0000256" key="2">
    <source>
        <dbReference type="SAM" id="Phobius"/>
    </source>
</evidence>
<feature type="transmembrane region" description="Helical" evidence="2">
    <location>
        <begin position="401"/>
        <end position="418"/>
    </location>
</feature>
<dbReference type="AlphaFoldDB" id="A0A937XD30"/>
<evidence type="ECO:0000313" key="4">
    <source>
        <dbReference type="Proteomes" id="UP000779900"/>
    </source>
</evidence>
<organism evidence="3 4">
    <name type="scientific">candidate division WOR-3 bacterium</name>
    <dbReference type="NCBI Taxonomy" id="2052148"/>
    <lineage>
        <taxon>Bacteria</taxon>
        <taxon>Bacteria division WOR-3</taxon>
    </lineage>
</organism>
<dbReference type="PANTHER" id="PTHR35024">
    <property type="entry name" value="HYPOTHETICAL CYTOSOLIC PROTEIN"/>
    <property type="match status" value="1"/>
</dbReference>
<keyword evidence="2" id="KW-0812">Transmembrane</keyword>
<keyword evidence="2" id="KW-0472">Membrane</keyword>
<dbReference type="InterPro" id="IPR007607">
    <property type="entry name" value="BacA/B"/>
</dbReference>
<dbReference type="Proteomes" id="UP000779900">
    <property type="component" value="Unassembled WGS sequence"/>
</dbReference>
<sequence>MSEKGIKGQRDRGAKFRDRALYPFLPRSPCAFALLSSLFTLSFAAQFVGEPSYTLPADETRIGDIYFSGTMLRIEGRLDGSVLAGSQTINVSGPVTRNLFLAAQNIDVSGAAAGDLVAIGATLTVSGRIGGAVRAGAGAIYINGGVGQDVLAGGAALAIGKNAEVRGDVVAGCQKLEIAGTVRGDVKAVANEVVISGSIDGDVDVTVADKLSLTPDARVYGNLRYRSSKTLDVANPDNVFGNIEHVQLPTPKEIEDLRQMKPRPGMLVRFFLPFTILSIVGALVVGFLLVAIWKHALNEGLTRSLGHWGRTLGFGAIGFLIGPMSIVVAFALIITIPAGLIALAAYIVCLYVAKVLAGMFTGRLLFRIFGSPEVSLWWAAPVGIAIVFALCAIPYAGWAFWLASMAVGFGVLAELLGMSRTA</sequence>
<reference evidence="3" key="1">
    <citation type="submission" date="2019-03" db="EMBL/GenBank/DDBJ databases">
        <title>Lake Tanganyika Metagenome-Assembled Genomes (MAGs).</title>
        <authorList>
            <person name="Tran P."/>
        </authorList>
    </citation>
    <scope>NUCLEOTIDE SEQUENCE</scope>
    <source>
        <strain evidence="3">K_DeepCast_150m_m2_040</strain>
    </source>
</reference>
<evidence type="ECO:0000256" key="1">
    <source>
        <dbReference type="ARBA" id="ARBA00044755"/>
    </source>
</evidence>
<comment type="similarity">
    <text evidence="1">Belongs to the bactofilin family.</text>
</comment>
<feature type="transmembrane region" description="Helical" evidence="2">
    <location>
        <begin position="374"/>
        <end position="395"/>
    </location>
</feature>
<protein>
    <submittedName>
        <fullName evidence="3">Polymer-forming cytoskeletal protein</fullName>
    </submittedName>
</protein>
<feature type="transmembrane region" description="Helical" evidence="2">
    <location>
        <begin position="314"/>
        <end position="334"/>
    </location>
</feature>
<gene>
    <name evidence="3" type="ORF">FJY68_03815</name>
</gene>
<evidence type="ECO:0000313" key="3">
    <source>
        <dbReference type="EMBL" id="MBM3330962.1"/>
    </source>
</evidence>
<proteinExistence type="inferred from homology"/>